<keyword evidence="1" id="KW-1277">Toxin-antitoxin system</keyword>
<reference evidence="2 3" key="1">
    <citation type="submission" date="2018-06" db="EMBL/GenBank/DDBJ databases">
        <title>Genomic Encyclopedia of Archaeal and Bacterial Type Strains, Phase II (KMG-II): from individual species to whole genera.</title>
        <authorList>
            <person name="Goeker M."/>
        </authorList>
    </citation>
    <scope>NUCLEOTIDE SEQUENCE [LARGE SCALE GENOMIC DNA]</scope>
    <source>
        <strain evidence="2 3">DSM 6779</strain>
    </source>
</reference>
<dbReference type="Proteomes" id="UP000249239">
    <property type="component" value="Unassembled WGS sequence"/>
</dbReference>
<name>A0A2W7NFP4_9BACT</name>
<dbReference type="EMBL" id="QKZK01000034">
    <property type="protein sequence ID" value="PZX11926.1"/>
    <property type="molecule type" value="Genomic_DNA"/>
</dbReference>
<dbReference type="InterPro" id="IPR007712">
    <property type="entry name" value="RelE/ParE_toxin"/>
</dbReference>
<evidence type="ECO:0000256" key="1">
    <source>
        <dbReference type="ARBA" id="ARBA00022649"/>
    </source>
</evidence>
<dbReference type="Pfam" id="PF05016">
    <property type="entry name" value="ParE_toxin"/>
    <property type="match status" value="1"/>
</dbReference>
<organism evidence="2 3">
    <name type="scientific">Breznakibacter xylanolyticus</name>
    <dbReference type="NCBI Taxonomy" id="990"/>
    <lineage>
        <taxon>Bacteria</taxon>
        <taxon>Pseudomonadati</taxon>
        <taxon>Bacteroidota</taxon>
        <taxon>Bacteroidia</taxon>
        <taxon>Marinilabiliales</taxon>
        <taxon>Marinilabiliaceae</taxon>
        <taxon>Breznakibacter</taxon>
    </lineage>
</organism>
<evidence type="ECO:0000313" key="2">
    <source>
        <dbReference type="EMBL" id="PZX11926.1"/>
    </source>
</evidence>
<evidence type="ECO:0000313" key="3">
    <source>
        <dbReference type="Proteomes" id="UP000249239"/>
    </source>
</evidence>
<gene>
    <name evidence="2" type="ORF">LX69_02990</name>
</gene>
<dbReference type="Gene3D" id="3.30.2310.20">
    <property type="entry name" value="RelE-like"/>
    <property type="match status" value="1"/>
</dbReference>
<dbReference type="AlphaFoldDB" id="A0A2W7NFP4"/>
<dbReference type="InterPro" id="IPR035093">
    <property type="entry name" value="RelE/ParE_toxin_dom_sf"/>
</dbReference>
<protein>
    <submittedName>
        <fullName evidence="2">Plasmid stabilization system protein ParE</fullName>
    </submittedName>
</protein>
<sequence>MKIVIKESFIHKLESQVEFIAMDSPRRARKFKHDLIKNLKSIAQNPYQFRKSVYFDNDNIRDLIFKGYTIVFRINENVVEVFGFVKYQNSPS</sequence>
<comment type="caution">
    <text evidence="2">The sequence shown here is derived from an EMBL/GenBank/DDBJ whole genome shotgun (WGS) entry which is preliminary data.</text>
</comment>
<proteinExistence type="predicted"/>
<keyword evidence="3" id="KW-1185">Reference proteome</keyword>
<dbReference type="OrthoDB" id="1362197at2"/>
<accession>A0A2W7NFP4</accession>